<dbReference type="Gene3D" id="1.10.10.10">
    <property type="entry name" value="Winged helix-like DNA-binding domain superfamily/Winged helix DNA-binding domain"/>
    <property type="match status" value="1"/>
</dbReference>
<keyword evidence="10" id="KW-1185">Reference proteome</keyword>
<dbReference type="InterPro" id="IPR014757">
    <property type="entry name" value="Tscrpt_reg_IclR_C"/>
</dbReference>
<dbReference type="InterPro" id="IPR029016">
    <property type="entry name" value="GAF-like_dom_sf"/>
</dbReference>
<evidence type="ECO:0000256" key="2">
    <source>
        <dbReference type="ARBA" id="ARBA00023015"/>
    </source>
</evidence>
<evidence type="ECO:0000256" key="1">
    <source>
        <dbReference type="ARBA" id="ARBA00022798"/>
    </source>
</evidence>
<dbReference type="FunFam" id="1.10.10.10:FF:000056">
    <property type="entry name" value="IclR family transcriptional regulator"/>
    <property type="match status" value="1"/>
</dbReference>
<reference evidence="9" key="1">
    <citation type="submission" date="2021-01" db="EMBL/GenBank/DDBJ databases">
        <title>Whole genome shotgun sequence of Rhizocola hellebori NBRC 109834.</title>
        <authorList>
            <person name="Komaki H."/>
            <person name="Tamura T."/>
        </authorList>
    </citation>
    <scope>NUCLEOTIDE SEQUENCE</scope>
    <source>
        <strain evidence="9">NBRC 109834</strain>
    </source>
</reference>
<dbReference type="SMART" id="SM00346">
    <property type="entry name" value="HTH_ICLR"/>
    <property type="match status" value="1"/>
</dbReference>
<dbReference type="GO" id="GO:0003677">
    <property type="term" value="F:DNA binding"/>
    <property type="evidence" value="ECO:0007669"/>
    <property type="project" value="UniProtKB-KW"/>
</dbReference>
<organism evidence="9 10">
    <name type="scientific">Rhizocola hellebori</name>
    <dbReference type="NCBI Taxonomy" id="1392758"/>
    <lineage>
        <taxon>Bacteria</taxon>
        <taxon>Bacillati</taxon>
        <taxon>Actinomycetota</taxon>
        <taxon>Actinomycetes</taxon>
        <taxon>Micromonosporales</taxon>
        <taxon>Micromonosporaceae</taxon>
        <taxon>Rhizocola</taxon>
    </lineage>
</organism>
<keyword evidence="3" id="KW-0238">DNA-binding</keyword>
<dbReference type="Proteomes" id="UP000612899">
    <property type="component" value="Unassembled WGS sequence"/>
</dbReference>
<evidence type="ECO:0000256" key="3">
    <source>
        <dbReference type="ARBA" id="ARBA00023125"/>
    </source>
</evidence>
<dbReference type="AlphaFoldDB" id="A0A8J3QGN2"/>
<comment type="caution">
    <text evidence="9">The sequence shown here is derived from an EMBL/GenBank/DDBJ whole genome shotgun (WGS) entry which is preliminary data.</text>
</comment>
<feature type="domain" description="HTH iclR-type" evidence="7">
    <location>
        <begin position="39"/>
        <end position="101"/>
    </location>
</feature>
<accession>A0A8J3QGN2</accession>
<name>A0A8J3QGN2_9ACTN</name>
<evidence type="ECO:0000313" key="9">
    <source>
        <dbReference type="EMBL" id="GIH10246.1"/>
    </source>
</evidence>
<dbReference type="PROSITE" id="PS51077">
    <property type="entry name" value="HTH_ICLR"/>
    <property type="match status" value="1"/>
</dbReference>
<evidence type="ECO:0000256" key="6">
    <source>
        <dbReference type="ARBA" id="ARBA00070406"/>
    </source>
</evidence>
<evidence type="ECO:0000313" key="10">
    <source>
        <dbReference type="Proteomes" id="UP000612899"/>
    </source>
</evidence>
<evidence type="ECO:0000256" key="5">
    <source>
        <dbReference type="ARBA" id="ARBA00058938"/>
    </source>
</evidence>
<proteinExistence type="predicted"/>
<dbReference type="GO" id="GO:0003700">
    <property type="term" value="F:DNA-binding transcription factor activity"/>
    <property type="evidence" value="ECO:0007669"/>
    <property type="project" value="TreeGrafter"/>
</dbReference>
<gene>
    <name evidence="9" type="ORF">Rhe02_83130</name>
</gene>
<sequence>MCQGCIDKLASAIMTVNTPETFLVDGDLMSSTQSEIALVKSAERTVRILETLAASPNRLTLSELQERMGYPRSSLHALVRTLRELKWVESDESGLAFGVGPHALLSGTAYLDRDAALPHAHETLEDLRAEIGYTVHFARRDDAHVLYLASRESREAVHVVSRVGRRLPAHLTALGQALLADLTTEEVDKILPDRLEAYTEHTITEPRQLHIELAIARDRGWALEREQGTAGVACVAAPVHYRIPASDAISCSMPMAKANPDEIERVAKAVVRHTTALASTLRRHGIR</sequence>
<dbReference type="SUPFAM" id="SSF46785">
    <property type="entry name" value="Winged helix' DNA-binding domain"/>
    <property type="match status" value="1"/>
</dbReference>
<dbReference type="SUPFAM" id="SSF55781">
    <property type="entry name" value="GAF domain-like"/>
    <property type="match status" value="1"/>
</dbReference>
<protein>
    <recommendedName>
        <fullName evidence="6">Glycerol operon regulatory protein</fullName>
    </recommendedName>
</protein>
<evidence type="ECO:0000259" key="8">
    <source>
        <dbReference type="PROSITE" id="PS51078"/>
    </source>
</evidence>
<dbReference type="InterPro" id="IPR050707">
    <property type="entry name" value="HTH_MetabolicPath_Reg"/>
</dbReference>
<dbReference type="GO" id="GO:0006071">
    <property type="term" value="P:glycerol metabolic process"/>
    <property type="evidence" value="ECO:0007669"/>
    <property type="project" value="UniProtKB-KW"/>
</dbReference>
<keyword evidence="1" id="KW-0319">Glycerol metabolism</keyword>
<dbReference type="InterPro" id="IPR005471">
    <property type="entry name" value="Tscrpt_reg_IclR_N"/>
</dbReference>
<comment type="function">
    <text evidence="5">May be an activator protein for the gylABX operon.</text>
</comment>
<dbReference type="Pfam" id="PF01614">
    <property type="entry name" value="IclR_C"/>
    <property type="match status" value="1"/>
</dbReference>
<dbReference type="InterPro" id="IPR036388">
    <property type="entry name" value="WH-like_DNA-bd_sf"/>
</dbReference>
<dbReference type="PROSITE" id="PS51078">
    <property type="entry name" value="ICLR_ED"/>
    <property type="match status" value="1"/>
</dbReference>
<keyword evidence="4" id="KW-0804">Transcription</keyword>
<dbReference type="InterPro" id="IPR036390">
    <property type="entry name" value="WH_DNA-bd_sf"/>
</dbReference>
<feature type="domain" description="IclR-ED" evidence="8">
    <location>
        <begin position="102"/>
        <end position="283"/>
    </location>
</feature>
<dbReference type="Gene3D" id="3.30.450.40">
    <property type="match status" value="1"/>
</dbReference>
<keyword evidence="2" id="KW-0805">Transcription regulation</keyword>
<dbReference type="GO" id="GO:0045892">
    <property type="term" value="P:negative regulation of DNA-templated transcription"/>
    <property type="evidence" value="ECO:0007669"/>
    <property type="project" value="TreeGrafter"/>
</dbReference>
<dbReference type="Pfam" id="PF09339">
    <property type="entry name" value="HTH_IclR"/>
    <property type="match status" value="1"/>
</dbReference>
<evidence type="ECO:0000259" key="7">
    <source>
        <dbReference type="PROSITE" id="PS51077"/>
    </source>
</evidence>
<dbReference type="PANTHER" id="PTHR30136:SF24">
    <property type="entry name" value="HTH-TYPE TRANSCRIPTIONAL REPRESSOR ALLR"/>
    <property type="match status" value="1"/>
</dbReference>
<dbReference type="PANTHER" id="PTHR30136">
    <property type="entry name" value="HELIX-TURN-HELIX TRANSCRIPTIONAL REGULATOR, ICLR FAMILY"/>
    <property type="match status" value="1"/>
</dbReference>
<evidence type="ECO:0000256" key="4">
    <source>
        <dbReference type="ARBA" id="ARBA00023163"/>
    </source>
</evidence>
<dbReference type="EMBL" id="BONY01000088">
    <property type="protein sequence ID" value="GIH10246.1"/>
    <property type="molecule type" value="Genomic_DNA"/>
</dbReference>